<organism evidence="1 2">
    <name type="scientific">Naegleria lovaniensis</name>
    <name type="common">Amoeba</name>
    <dbReference type="NCBI Taxonomy" id="51637"/>
    <lineage>
        <taxon>Eukaryota</taxon>
        <taxon>Discoba</taxon>
        <taxon>Heterolobosea</taxon>
        <taxon>Tetramitia</taxon>
        <taxon>Eutetramitia</taxon>
        <taxon>Vahlkampfiidae</taxon>
        <taxon>Naegleria</taxon>
    </lineage>
</organism>
<dbReference type="RefSeq" id="XP_044542644.1">
    <property type="nucleotide sequence ID" value="XM_044687803.1"/>
</dbReference>
<keyword evidence="2" id="KW-1185">Reference proteome</keyword>
<proteinExistence type="predicted"/>
<dbReference type="AlphaFoldDB" id="A0AA88G830"/>
<accession>A0AA88G830</accession>
<evidence type="ECO:0000313" key="1">
    <source>
        <dbReference type="EMBL" id="KAG2373470.1"/>
    </source>
</evidence>
<dbReference type="Proteomes" id="UP000816034">
    <property type="component" value="Unassembled WGS sequence"/>
</dbReference>
<sequence>MTTSGARRPCGVQTKTYHKLKKQYNRNMKAMKKFRIQQERPKEQEGKDQKFQKKFVIKLPQSNHQEARAVYIAKIFVQQHQYFLYVGATGDWNTRKKCHLRSGRKKASAMRECIRRAIFIEFYLVGKYRDFKRAENKLIAIALRTHPNLILNRNFNCY</sequence>
<evidence type="ECO:0008006" key="3">
    <source>
        <dbReference type="Google" id="ProtNLM"/>
    </source>
</evidence>
<evidence type="ECO:0000313" key="2">
    <source>
        <dbReference type="Proteomes" id="UP000816034"/>
    </source>
</evidence>
<dbReference type="EMBL" id="PYSW02000054">
    <property type="protein sequence ID" value="KAG2373470.1"/>
    <property type="molecule type" value="Genomic_DNA"/>
</dbReference>
<gene>
    <name evidence="1" type="ORF">C9374_012077</name>
</gene>
<comment type="caution">
    <text evidence="1">The sequence shown here is derived from an EMBL/GenBank/DDBJ whole genome shotgun (WGS) entry which is preliminary data.</text>
</comment>
<name>A0AA88G830_NAELO</name>
<reference evidence="1 2" key="1">
    <citation type="journal article" date="2018" name="BMC Genomics">
        <title>The genome of Naegleria lovaniensis, the basis for a comparative approach to unravel pathogenicity factors of the human pathogenic amoeba N. fowleri.</title>
        <authorList>
            <person name="Liechti N."/>
            <person name="Schurch N."/>
            <person name="Bruggmann R."/>
            <person name="Wittwer M."/>
        </authorList>
    </citation>
    <scope>NUCLEOTIDE SEQUENCE [LARGE SCALE GENOMIC DNA]</scope>
    <source>
        <strain evidence="1 2">ATCC 30569</strain>
    </source>
</reference>
<protein>
    <recommendedName>
        <fullName evidence="3">GIY-YIG domain-containing protein</fullName>
    </recommendedName>
</protein>
<dbReference type="GeneID" id="68104531"/>